<keyword evidence="7 13" id="KW-0238">DNA-binding</keyword>
<feature type="domain" description="TFIIS-type" evidence="16">
    <location>
        <begin position="255"/>
        <end position="295"/>
    </location>
</feature>
<evidence type="ECO:0000256" key="4">
    <source>
        <dbReference type="ARBA" id="ARBA00022771"/>
    </source>
</evidence>
<comment type="subcellular location">
    <subcellularLocation>
        <location evidence="1 12 13">Nucleus</location>
    </subcellularLocation>
</comment>
<dbReference type="SMART" id="SM00440">
    <property type="entry name" value="ZnF_C2C2"/>
    <property type="match status" value="1"/>
</dbReference>
<dbReference type="GO" id="GO:0006362">
    <property type="term" value="P:transcription elongation by RNA polymerase I"/>
    <property type="evidence" value="ECO:0007669"/>
    <property type="project" value="EnsemblFungi"/>
</dbReference>
<dbReference type="GO" id="GO:0005634">
    <property type="term" value="C:nucleus"/>
    <property type="evidence" value="ECO:0007669"/>
    <property type="project" value="UniProtKB-SubCell"/>
</dbReference>
<dbReference type="SUPFAM" id="SSF46942">
    <property type="entry name" value="Elongation factor TFIIS domain 2"/>
    <property type="match status" value="1"/>
</dbReference>
<dbReference type="Gene3D" id="2.20.25.10">
    <property type="match status" value="1"/>
</dbReference>
<proteinExistence type="inferred from homology"/>
<dbReference type="InterPro" id="IPR003617">
    <property type="entry name" value="TFIIS/CRSP70_N_sub"/>
</dbReference>
<sequence length="317" mass="34813">MDAKEIETRAKALQKAGANGEPASVIIDLLEDLKKNVAATEDLLRSTRIGIIVNRSKQHKDPAVARLASEIVSKWRSDVNKAKASPGKKANGSPARSANGGSTGSSPKPAEPFLTVAPEKRTADTDKVNTDRTGDAVRDKCLVLIYNGLAYMSEDAPSRIIERAVEVEQAAFGEFNRRVSQDYRAKIRSLFQNLKNKSNPGLRKRILTGELSASRFVSMSSDELKSAEKRAEDAKIQKELMNESMVAQAERSISTSFTCGKCGQKKVSYSQAQTRSADEPMTTFCECTVCGNRWKVCTISFLLPFISTPLFVHISFR</sequence>
<evidence type="ECO:0000259" key="17">
    <source>
        <dbReference type="PROSITE" id="PS51319"/>
    </source>
</evidence>
<evidence type="ECO:0000256" key="5">
    <source>
        <dbReference type="ARBA" id="ARBA00022833"/>
    </source>
</evidence>
<gene>
    <name evidence="19" type="ORF">L228DRAFT_206783</name>
</gene>
<evidence type="ECO:0000256" key="14">
    <source>
        <dbReference type="SAM" id="Coils"/>
    </source>
</evidence>
<dbReference type="Gene3D" id="1.20.930.10">
    <property type="entry name" value="Conserved domain common to transcription factors TFIIS, elongin A, CRSP70"/>
    <property type="match status" value="1"/>
</dbReference>
<dbReference type="GO" id="GO:0000977">
    <property type="term" value="F:RNA polymerase II transcription regulatory region sequence-specific DNA binding"/>
    <property type="evidence" value="ECO:0007669"/>
    <property type="project" value="EnsemblFungi"/>
</dbReference>
<dbReference type="PROSITE" id="PS51133">
    <property type="entry name" value="ZF_TFIIS_2"/>
    <property type="match status" value="1"/>
</dbReference>
<reference evidence="19 20" key="1">
    <citation type="journal article" date="2016" name="Fungal Biol.">
        <title>The genome of Xylona heveae provides a window into fungal endophytism.</title>
        <authorList>
            <person name="Gazis R."/>
            <person name="Kuo A."/>
            <person name="Riley R."/>
            <person name="LaButti K."/>
            <person name="Lipzen A."/>
            <person name="Lin J."/>
            <person name="Amirebrahimi M."/>
            <person name="Hesse C.N."/>
            <person name="Spatafora J.W."/>
            <person name="Henrissat B."/>
            <person name="Hainaut M."/>
            <person name="Grigoriev I.V."/>
            <person name="Hibbett D.S."/>
        </authorList>
    </citation>
    <scope>NUCLEOTIDE SEQUENCE [LARGE SCALE GENOMIC DNA]</scope>
    <source>
        <strain evidence="19 20">TC161</strain>
    </source>
</reference>
<keyword evidence="6 13" id="KW-0805">Transcription regulation</keyword>
<evidence type="ECO:0000256" key="9">
    <source>
        <dbReference type="ARBA" id="ARBA00023242"/>
    </source>
</evidence>
<evidence type="ECO:0000256" key="7">
    <source>
        <dbReference type="ARBA" id="ARBA00023125"/>
    </source>
</evidence>
<keyword evidence="19" id="KW-0251">Elongation factor</keyword>
<evidence type="ECO:0000256" key="2">
    <source>
        <dbReference type="ARBA" id="ARBA00009647"/>
    </source>
</evidence>
<dbReference type="PROSITE" id="PS51319">
    <property type="entry name" value="TFIIS_N"/>
    <property type="match status" value="1"/>
</dbReference>
<keyword evidence="19" id="KW-0648">Protein biosynthesis</keyword>
<feature type="domain" description="TFIIS central" evidence="18">
    <location>
        <begin position="137"/>
        <end position="252"/>
    </location>
</feature>
<dbReference type="Gene3D" id="1.10.472.30">
    <property type="entry name" value="Transcription elongation factor S-II, central domain"/>
    <property type="match status" value="1"/>
</dbReference>
<dbReference type="GO" id="GO:0045899">
    <property type="term" value="P:positive regulation of RNA polymerase II transcription preinitiation complex assembly"/>
    <property type="evidence" value="ECO:0007669"/>
    <property type="project" value="EnsemblFungi"/>
</dbReference>
<dbReference type="GO" id="GO:0031564">
    <property type="term" value="P:transcription antitermination"/>
    <property type="evidence" value="ECO:0007669"/>
    <property type="project" value="EnsemblFungi"/>
</dbReference>
<dbReference type="FunFam" id="1.10.472.30:FF:000003">
    <property type="entry name" value="Transcription elongation factor S-II"/>
    <property type="match status" value="1"/>
</dbReference>
<dbReference type="Pfam" id="PF08711">
    <property type="entry name" value="Med26"/>
    <property type="match status" value="1"/>
</dbReference>
<evidence type="ECO:0000256" key="3">
    <source>
        <dbReference type="ARBA" id="ARBA00022723"/>
    </source>
</evidence>
<evidence type="ECO:0000256" key="10">
    <source>
        <dbReference type="ARBA" id="ARBA00025408"/>
    </source>
</evidence>
<dbReference type="PANTHER" id="PTHR11477:SF0">
    <property type="entry name" value="IP08861P-RELATED"/>
    <property type="match status" value="1"/>
</dbReference>
<keyword evidence="4 11" id="KW-0863">Zinc-finger</keyword>
<protein>
    <recommendedName>
        <fullName evidence="13">Transcription elongation factor</fullName>
    </recommendedName>
</protein>
<evidence type="ECO:0000259" key="16">
    <source>
        <dbReference type="PROSITE" id="PS51133"/>
    </source>
</evidence>
<dbReference type="PROSITE" id="PS00466">
    <property type="entry name" value="ZF_TFIIS_1"/>
    <property type="match status" value="1"/>
</dbReference>
<comment type="function">
    <text evidence="10">Necessary for efficient RNA polymerase II transcription elongation past template-encoded arresting sites. The arresting sites in DNA have the property of trapping a certain fraction of elongating RNA polymerases that pass through, resulting in locked ternary complexes. Cleavage of the nascent transcript by S-II allows the resumption of elongation from the new 3'-terminus.</text>
</comment>
<keyword evidence="20" id="KW-1185">Reference proteome</keyword>
<evidence type="ECO:0000256" key="15">
    <source>
        <dbReference type="SAM" id="MobiDB-lite"/>
    </source>
</evidence>
<dbReference type="CDD" id="cd13749">
    <property type="entry name" value="Zn-ribbon_TFIIS"/>
    <property type="match status" value="1"/>
</dbReference>
<keyword evidence="3 13" id="KW-0479">Metal-binding</keyword>
<dbReference type="FunFam" id="2.20.25.10:FF:000001">
    <property type="entry name" value="Probable Transcription elongation factor S-II"/>
    <property type="match status" value="1"/>
</dbReference>
<dbReference type="OrthoDB" id="44867at2759"/>
<comment type="similarity">
    <text evidence="2 13">Belongs to the TFS-II family.</text>
</comment>
<feature type="compositionally biased region" description="Polar residues" evidence="15">
    <location>
        <begin position="94"/>
        <end position="106"/>
    </location>
</feature>
<dbReference type="GO" id="GO:0008270">
    <property type="term" value="F:zinc ion binding"/>
    <property type="evidence" value="ECO:0007669"/>
    <property type="project" value="UniProtKB-UniRule"/>
</dbReference>
<feature type="coiled-coil region" evidence="14">
    <location>
        <begin position="217"/>
        <end position="244"/>
    </location>
</feature>
<dbReference type="SUPFAM" id="SSF57783">
    <property type="entry name" value="Zinc beta-ribbon"/>
    <property type="match status" value="1"/>
</dbReference>
<dbReference type="InterPro" id="IPR035441">
    <property type="entry name" value="TFIIS/LEDGF_dom_sf"/>
</dbReference>
<evidence type="ECO:0000256" key="12">
    <source>
        <dbReference type="PROSITE-ProRule" id="PRU00649"/>
    </source>
</evidence>
<dbReference type="InterPro" id="IPR017923">
    <property type="entry name" value="TFIIS_N"/>
</dbReference>
<dbReference type="InterPro" id="IPR035100">
    <property type="entry name" value="TF_IIS-typ"/>
</dbReference>
<evidence type="ECO:0000256" key="6">
    <source>
        <dbReference type="ARBA" id="ARBA00023015"/>
    </source>
</evidence>
<name>A0A165JDT0_XYLHT</name>
<dbReference type="GO" id="GO:0042797">
    <property type="term" value="P:tRNA transcription by RNA polymerase III"/>
    <property type="evidence" value="ECO:0007669"/>
    <property type="project" value="EnsemblFungi"/>
</dbReference>
<dbReference type="InParanoid" id="A0A165JDT0"/>
<dbReference type="InterPro" id="IPR036575">
    <property type="entry name" value="TFIIS_cen_dom_sf"/>
</dbReference>
<dbReference type="PIRSF" id="PIRSF006704">
    <property type="entry name" value="TF_IIS"/>
    <property type="match status" value="1"/>
</dbReference>
<dbReference type="Pfam" id="PF07500">
    <property type="entry name" value="TFIIS_M"/>
    <property type="match status" value="1"/>
</dbReference>
<dbReference type="SMART" id="SM00510">
    <property type="entry name" value="TFS2M"/>
    <property type="match status" value="1"/>
</dbReference>
<dbReference type="GO" id="GO:0003746">
    <property type="term" value="F:translation elongation factor activity"/>
    <property type="evidence" value="ECO:0007669"/>
    <property type="project" value="UniProtKB-KW"/>
</dbReference>
<dbReference type="RefSeq" id="XP_018191661.1">
    <property type="nucleotide sequence ID" value="XM_018329690.1"/>
</dbReference>
<dbReference type="InterPro" id="IPR001222">
    <property type="entry name" value="Znf_TFIIS"/>
</dbReference>
<organism evidence="19 20">
    <name type="scientific">Xylona heveae (strain CBS 132557 / TC161)</name>
    <dbReference type="NCBI Taxonomy" id="1328760"/>
    <lineage>
        <taxon>Eukaryota</taxon>
        <taxon>Fungi</taxon>
        <taxon>Dikarya</taxon>
        <taxon>Ascomycota</taxon>
        <taxon>Pezizomycotina</taxon>
        <taxon>Xylonomycetes</taxon>
        <taxon>Xylonales</taxon>
        <taxon>Xylonaceae</taxon>
        <taxon>Xylona</taxon>
    </lineage>
</organism>
<accession>A0A165JDT0</accession>
<dbReference type="GO" id="GO:0005737">
    <property type="term" value="C:cytoplasm"/>
    <property type="evidence" value="ECO:0007669"/>
    <property type="project" value="EnsemblFungi"/>
</dbReference>
<dbReference type="OMA" id="RFVVMTH"/>
<keyword evidence="9 12" id="KW-0539">Nucleus</keyword>
<dbReference type="STRING" id="1328760.A0A165JDT0"/>
<evidence type="ECO:0000256" key="13">
    <source>
        <dbReference type="RuleBase" id="RU368078"/>
    </source>
</evidence>
<evidence type="ECO:0000256" key="11">
    <source>
        <dbReference type="PROSITE-ProRule" id="PRU00472"/>
    </source>
</evidence>
<dbReference type="CDD" id="cd00183">
    <property type="entry name" value="TFIIS_I"/>
    <property type="match status" value="1"/>
</dbReference>
<dbReference type="Proteomes" id="UP000076632">
    <property type="component" value="Unassembled WGS sequence"/>
</dbReference>
<dbReference type="GO" id="GO:0001139">
    <property type="term" value="F:RNA polymerase II complex recruiting activity"/>
    <property type="evidence" value="ECO:0007669"/>
    <property type="project" value="EnsemblFungi"/>
</dbReference>
<keyword evidence="14" id="KW-0175">Coiled coil</keyword>
<dbReference type="SMART" id="SM00509">
    <property type="entry name" value="TFS2N"/>
    <property type="match status" value="1"/>
</dbReference>
<dbReference type="GO" id="GO:0032968">
    <property type="term" value="P:positive regulation of transcription elongation by RNA polymerase II"/>
    <property type="evidence" value="ECO:0007669"/>
    <property type="project" value="EnsemblFungi"/>
</dbReference>
<dbReference type="InterPro" id="IPR003618">
    <property type="entry name" value="TFIIS_cen_dom"/>
</dbReference>
<evidence type="ECO:0000313" key="19">
    <source>
        <dbReference type="EMBL" id="KZF26106.1"/>
    </source>
</evidence>
<feature type="region of interest" description="Disordered" evidence="15">
    <location>
        <begin position="79"/>
        <end position="132"/>
    </location>
</feature>
<dbReference type="NCBIfam" id="TIGR01385">
    <property type="entry name" value="TFSII"/>
    <property type="match status" value="1"/>
</dbReference>
<dbReference type="InterPro" id="IPR006289">
    <property type="entry name" value="TFSII"/>
</dbReference>
<evidence type="ECO:0000313" key="20">
    <source>
        <dbReference type="Proteomes" id="UP000076632"/>
    </source>
</evidence>
<dbReference type="FunCoup" id="A0A165JDT0">
    <property type="interactions" value="930"/>
</dbReference>
<feature type="compositionally biased region" description="Basic and acidic residues" evidence="15">
    <location>
        <begin position="118"/>
        <end position="132"/>
    </location>
</feature>
<evidence type="ECO:0000256" key="1">
    <source>
        <dbReference type="ARBA" id="ARBA00004123"/>
    </source>
</evidence>
<dbReference type="FunFam" id="1.20.930.10:FF:000007">
    <property type="entry name" value="Transcription elongation factor S-II"/>
    <property type="match status" value="1"/>
</dbReference>
<evidence type="ECO:0000259" key="18">
    <source>
        <dbReference type="PROSITE" id="PS51321"/>
    </source>
</evidence>
<evidence type="ECO:0000256" key="8">
    <source>
        <dbReference type="ARBA" id="ARBA00023163"/>
    </source>
</evidence>
<keyword evidence="8 13" id="KW-0804">Transcription</keyword>
<dbReference type="GO" id="GO:0031440">
    <property type="term" value="P:regulation of mRNA 3'-end processing"/>
    <property type="evidence" value="ECO:0007669"/>
    <property type="project" value="EnsemblFungi"/>
</dbReference>
<dbReference type="GeneID" id="28894827"/>
<dbReference type="SUPFAM" id="SSF47676">
    <property type="entry name" value="Conserved domain common to transcription factors TFIIS, elongin A, CRSP70"/>
    <property type="match status" value="1"/>
</dbReference>
<dbReference type="AlphaFoldDB" id="A0A165JDT0"/>
<dbReference type="PROSITE" id="PS51321">
    <property type="entry name" value="TFIIS_CENTRAL"/>
    <property type="match status" value="1"/>
</dbReference>
<dbReference type="PANTHER" id="PTHR11477">
    <property type="entry name" value="TRANSCRIPTION FACTOR S-II ZINC FINGER DOMAIN-CONTAINING PROTEIN"/>
    <property type="match status" value="1"/>
</dbReference>
<dbReference type="EMBL" id="KV407454">
    <property type="protein sequence ID" value="KZF26106.1"/>
    <property type="molecule type" value="Genomic_DNA"/>
</dbReference>
<dbReference type="GO" id="GO:0001193">
    <property type="term" value="P:maintenance of transcriptional fidelity during transcription elongation by RNA polymerase II"/>
    <property type="evidence" value="ECO:0007669"/>
    <property type="project" value="EnsemblFungi"/>
</dbReference>
<feature type="domain" description="TFIIS N-terminal" evidence="17">
    <location>
        <begin position="4"/>
        <end position="82"/>
    </location>
</feature>
<keyword evidence="5 13" id="KW-0862">Zinc</keyword>
<dbReference type="Pfam" id="PF01096">
    <property type="entry name" value="Zn_ribbon_TFIIS"/>
    <property type="match status" value="1"/>
</dbReference>